<evidence type="ECO:0000256" key="2">
    <source>
        <dbReference type="ARBA" id="ARBA00009152"/>
    </source>
</evidence>
<dbReference type="InterPro" id="IPR010140">
    <property type="entry name" value="Histidinol_P_phosphatase_HisJ"/>
</dbReference>
<name>A0ABR7JRI9_9FIRM</name>
<keyword evidence="4 8" id="KW-0028">Amino-acid biosynthesis</keyword>
<dbReference type="EMBL" id="JACRWE010000005">
    <property type="protein sequence ID" value="MBC5997499.1"/>
    <property type="molecule type" value="Genomic_DNA"/>
</dbReference>
<evidence type="ECO:0000313" key="10">
    <source>
        <dbReference type="EMBL" id="MBC5997499.1"/>
    </source>
</evidence>
<keyword evidence="11" id="KW-1185">Reference proteome</keyword>
<gene>
    <name evidence="10" type="primary">hisJ</name>
    <name evidence="10" type="ORF">H8923_12050</name>
</gene>
<dbReference type="EC" id="3.1.3.15" evidence="3 8"/>
<protein>
    <recommendedName>
        <fullName evidence="3 8">Histidinol-phosphatase</fullName>
        <shortName evidence="8">HolPase</shortName>
        <ecNumber evidence="3 8">3.1.3.15</ecNumber>
    </recommendedName>
</protein>
<dbReference type="Pfam" id="PF02811">
    <property type="entry name" value="PHP"/>
    <property type="match status" value="1"/>
</dbReference>
<dbReference type="RefSeq" id="WP_153971884.1">
    <property type="nucleotide sequence ID" value="NZ_JACRWE010000005.1"/>
</dbReference>
<organism evidence="10 11">
    <name type="scientific">Romboutsia faecis</name>
    <dbReference type="NCBI Taxonomy" id="2764597"/>
    <lineage>
        <taxon>Bacteria</taxon>
        <taxon>Bacillati</taxon>
        <taxon>Bacillota</taxon>
        <taxon>Clostridia</taxon>
        <taxon>Peptostreptococcales</taxon>
        <taxon>Peptostreptococcaceae</taxon>
        <taxon>Romboutsia</taxon>
    </lineage>
</organism>
<comment type="pathway">
    <text evidence="1 8">Amino-acid biosynthesis; L-histidine biosynthesis; L-histidine from 5-phospho-alpha-D-ribose 1-diphosphate: step 8/9.</text>
</comment>
<evidence type="ECO:0000256" key="8">
    <source>
        <dbReference type="RuleBase" id="RU366003"/>
    </source>
</evidence>
<evidence type="ECO:0000256" key="6">
    <source>
        <dbReference type="ARBA" id="ARBA00023102"/>
    </source>
</evidence>
<dbReference type="NCBIfam" id="TIGR01856">
    <property type="entry name" value="hisJ_fam"/>
    <property type="match status" value="1"/>
</dbReference>
<dbReference type="PANTHER" id="PTHR21039">
    <property type="entry name" value="HISTIDINOL PHOSPHATASE-RELATED"/>
    <property type="match status" value="1"/>
</dbReference>
<evidence type="ECO:0000256" key="4">
    <source>
        <dbReference type="ARBA" id="ARBA00022605"/>
    </source>
</evidence>
<comment type="caution">
    <text evidence="10">The sequence shown here is derived from an EMBL/GenBank/DDBJ whole genome shotgun (WGS) entry which is preliminary data.</text>
</comment>
<dbReference type="GO" id="GO:0004401">
    <property type="term" value="F:histidinol-phosphatase activity"/>
    <property type="evidence" value="ECO:0007669"/>
    <property type="project" value="UniProtKB-EC"/>
</dbReference>
<evidence type="ECO:0000256" key="1">
    <source>
        <dbReference type="ARBA" id="ARBA00004970"/>
    </source>
</evidence>
<evidence type="ECO:0000256" key="3">
    <source>
        <dbReference type="ARBA" id="ARBA00013085"/>
    </source>
</evidence>
<accession>A0ABR7JRI9</accession>
<feature type="domain" description="PHP" evidence="9">
    <location>
        <begin position="3"/>
        <end position="212"/>
    </location>
</feature>
<evidence type="ECO:0000313" key="11">
    <source>
        <dbReference type="Proteomes" id="UP000609849"/>
    </source>
</evidence>
<dbReference type="NCBIfam" id="NF005996">
    <property type="entry name" value="PRK08123.1"/>
    <property type="match status" value="1"/>
</dbReference>
<dbReference type="InterPro" id="IPR004013">
    <property type="entry name" value="PHP_dom"/>
</dbReference>
<evidence type="ECO:0000256" key="5">
    <source>
        <dbReference type="ARBA" id="ARBA00022801"/>
    </source>
</evidence>
<dbReference type="SUPFAM" id="SSF89550">
    <property type="entry name" value="PHP domain-like"/>
    <property type="match status" value="1"/>
</dbReference>
<evidence type="ECO:0000259" key="9">
    <source>
        <dbReference type="Pfam" id="PF02811"/>
    </source>
</evidence>
<keyword evidence="5 8" id="KW-0378">Hydrolase</keyword>
<dbReference type="PANTHER" id="PTHR21039:SF0">
    <property type="entry name" value="HISTIDINOL-PHOSPHATASE"/>
    <property type="match status" value="1"/>
</dbReference>
<dbReference type="Gene3D" id="3.20.20.140">
    <property type="entry name" value="Metal-dependent hydrolases"/>
    <property type="match status" value="1"/>
</dbReference>
<dbReference type="InterPro" id="IPR016195">
    <property type="entry name" value="Pol/histidinol_Pase-like"/>
</dbReference>
<proteinExistence type="inferred from homology"/>
<dbReference type="CDD" id="cd12110">
    <property type="entry name" value="PHP_HisPPase_Hisj_like"/>
    <property type="match status" value="1"/>
</dbReference>
<dbReference type="Proteomes" id="UP000609849">
    <property type="component" value="Unassembled WGS sequence"/>
</dbReference>
<reference evidence="10 11" key="1">
    <citation type="submission" date="2020-08" db="EMBL/GenBank/DDBJ databases">
        <authorList>
            <person name="Liu C."/>
            <person name="Sun Q."/>
        </authorList>
    </citation>
    <scope>NUCLEOTIDE SEQUENCE [LARGE SCALE GENOMIC DNA]</scope>
    <source>
        <strain evidence="10 11">NSJ-18</strain>
    </source>
</reference>
<comment type="similarity">
    <text evidence="2 8">Belongs to the PHP hydrolase family. HisK subfamily.</text>
</comment>
<comment type="catalytic activity">
    <reaction evidence="7 8">
        <text>L-histidinol phosphate + H2O = L-histidinol + phosphate</text>
        <dbReference type="Rhea" id="RHEA:14465"/>
        <dbReference type="ChEBI" id="CHEBI:15377"/>
        <dbReference type="ChEBI" id="CHEBI:43474"/>
        <dbReference type="ChEBI" id="CHEBI:57699"/>
        <dbReference type="ChEBI" id="CHEBI:57980"/>
        <dbReference type="EC" id="3.1.3.15"/>
    </reaction>
</comment>
<keyword evidence="6 8" id="KW-0368">Histidine biosynthesis</keyword>
<sequence length="262" mass="30722">MKDGHIHSPYCPHGSKDALEGYVKRAIEIGLDEITFTEHLPLPENFKDPSPESDSAMSINQLHKYMKEVSNLKCKYKDKIKINLGVEVDYLEGYEEETRELLNNYGMYFDDSILSVHILNFNEEYYVIDYSKEEFENISNLMGGVSDVYYKYYKTLKKAVRADLGKYKPKRIGHLNLVRKFNKVFPYNYDNNIVLEELLMLIKEKGYELDYNVSGLLKEYCKEPYISGHLLELVKKYKIPMVFGSDAHSIENMTNYDIDEYK</sequence>
<evidence type="ECO:0000256" key="7">
    <source>
        <dbReference type="ARBA" id="ARBA00049158"/>
    </source>
</evidence>